<dbReference type="Gene3D" id="3.30.420.10">
    <property type="entry name" value="Ribonuclease H-like superfamily/Ribonuclease H"/>
    <property type="match status" value="1"/>
</dbReference>
<evidence type="ECO:0000256" key="1">
    <source>
        <dbReference type="ARBA" id="ARBA00022722"/>
    </source>
</evidence>
<dbReference type="RefSeq" id="WP_229721259.1">
    <property type="nucleotide sequence ID" value="NZ_BMIN01000015.1"/>
</dbReference>
<dbReference type="InterPro" id="IPR006054">
    <property type="entry name" value="DnaQ"/>
</dbReference>
<dbReference type="Pfam" id="PF00929">
    <property type="entry name" value="RNase_T"/>
    <property type="match status" value="1"/>
</dbReference>
<dbReference type="SUPFAM" id="SSF53098">
    <property type="entry name" value="Ribonuclease H-like"/>
    <property type="match status" value="1"/>
</dbReference>
<dbReference type="PANTHER" id="PTHR30231">
    <property type="entry name" value="DNA POLYMERASE III SUBUNIT EPSILON"/>
    <property type="match status" value="1"/>
</dbReference>
<feature type="domain" description="Exonuclease" evidence="4">
    <location>
        <begin position="57"/>
        <end position="225"/>
    </location>
</feature>
<comment type="caution">
    <text evidence="5">The sequence shown here is derived from an EMBL/GenBank/DDBJ whole genome shotgun (WGS) entry which is preliminary data.</text>
</comment>
<keyword evidence="6" id="KW-1185">Reference proteome</keyword>
<evidence type="ECO:0000256" key="3">
    <source>
        <dbReference type="ARBA" id="ARBA00022839"/>
    </source>
</evidence>
<evidence type="ECO:0000313" key="5">
    <source>
        <dbReference type="EMBL" id="GGD21088.1"/>
    </source>
</evidence>
<dbReference type="InterPro" id="IPR036397">
    <property type="entry name" value="RNaseH_sf"/>
</dbReference>
<dbReference type="EMBL" id="BMIN01000015">
    <property type="protein sequence ID" value="GGD21088.1"/>
    <property type="molecule type" value="Genomic_DNA"/>
</dbReference>
<evidence type="ECO:0000256" key="2">
    <source>
        <dbReference type="ARBA" id="ARBA00022801"/>
    </source>
</evidence>
<dbReference type="InterPro" id="IPR012337">
    <property type="entry name" value="RNaseH-like_sf"/>
</dbReference>
<dbReference type="PANTHER" id="PTHR30231:SF4">
    <property type="entry name" value="PROTEIN NEN2"/>
    <property type="match status" value="1"/>
</dbReference>
<evidence type="ECO:0000313" key="6">
    <source>
        <dbReference type="Proteomes" id="UP000642571"/>
    </source>
</evidence>
<reference evidence="6" key="1">
    <citation type="journal article" date="2019" name="Int. J. Syst. Evol. Microbiol.">
        <title>The Global Catalogue of Microorganisms (GCM) 10K type strain sequencing project: providing services to taxonomists for standard genome sequencing and annotation.</title>
        <authorList>
            <consortium name="The Broad Institute Genomics Platform"/>
            <consortium name="The Broad Institute Genome Sequencing Center for Infectious Disease"/>
            <person name="Wu L."/>
            <person name="Ma J."/>
        </authorList>
    </citation>
    <scope>NUCLEOTIDE SEQUENCE [LARGE SCALE GENOMIC DNA]</scope>
    <source>
        <strain evidence="6">CGMCC 1.15353</strain>
    </source>
</reference>
<keyword evidence="2" id="KW-0378">Hydrolase</keyword>
<protein>
    <recommendedName>
        <fullName evidence="4">Exonuclease domain-containing protein</fullName>
    </recommendedName>
</protein>
<keyword evidence="1" id="KW-0540">Nuclease</keyword>
<name>A0ABQ1QB31_9BACI</name>
<dbReference type="Proteomes" id="UP000642571">
    <property type="component" value="Unassembled WGS sequence"/>
</dbReference>
<dbReference type="NCBIfam" id="TIGR00573">
    <property type="entry name" value="dnaq"/>
    <property type="match status" value="1"/>
</dbReference>
<gene>
    <name evidence="5" type="ORF">GCM10011389_31010</name>
</gene>
<evidence type="ECO:0000259" key="4">
    <source>
        <dbReference type="SMART" id="SM00479"/>
    </source>
</evidence>
<keyword evidence="3" id="KW-0269">Exonuclease</keyword>
<dbReference type="CDD" id="cd06127">
    <property type="entry name" value="DEDDh"/>
    <property type="match status" value="1"/>
</dbReference>
<accession>A0ABQ1QB31</accession>
<dbReference type="SMART" id="SM00479">
    <property type="entry name" value="EXOIII"/>
    <property type="match status" value="1"/>
</dbReference>
<proteinExistence type="predicted"/>
<dbReference type="InterPro" id="IPR013520">
    <property type="entry name" value="Ribonucl_H"/>
</dbReference>
<sequence length="240" mass="28026">MLPIDLEILKYIFFEKHMYAFKLRPYLNTNQYHELYKKLSIQEHNEDLLKMPIQAAPFTIFDLETTGLLPELGHEIISIGAIRIQGTSHVSYKRFHQYVRPIRPVHQRTLNLTGMTRKDLQGGHTFLEAYDDFMEFSKDTILVAYPAAFDMKFLQTLLKRWKLPIDTPPSIDAQKLVKKMYPNHKYQLDSMIASFGITQLERHHALNDAIMTAELFQHILNDIDSYGIKTVEDAIGWIQS</sequence>
<organism evidence="5 6">
    <name type="scientific">Pontibacillus salipaludis</name>
    <dbReference type="NCBI Taxonomy" id="1697394"/>
    <lineage>
        <taxon>Bacteria</taxon>
        <taxon>Bacillati</taxon>
        <taxon>Bacillota</taxon>
        <taxon>Bacilli</taxon>
        <taxon>Bacillales</taxon>
        <taxon>Bacillaceae</taxon>
        <taxon>Pontibacillus</taxon>
    </lineage>
</organism>